<evidence type="ECO:0000313" key="1">
    <source>
        <dbReference type="EMBL" id="OAA67345.1"/>
    </source>
</evidence>
<proteinExistence type="predicted"/>
<reference evidence="1 2" key="1">
    <citation type="journal article" date="2016" name="Genome Biol. Evol.">
        <title>Divergent and convergent evolution of fungal pathogenicity.</title>
        <authorList>
            <person name="Shang Y."/>
            <person name="Xiao G."/>
            <person name="Zheng P."/>
            <person name="Cen K."/>
            <person name="Zhan S."/>
            <person name="Wang C."/>
        </authorList>
    </citation>
    <scope>NUCLEOTIDE SEQUENCE [LARGE SCALE GENOMIC DNA]</scope>
    <source>
        <strain evidence="1 2">RCEF 264</strain>
    </source>
</reference>
<name>A0A167ZCE6_9HYPO</name>
<keyword evidence="2" id="KW-1185">Reference proteome</keyword>
<dbReference type="Proteomes" id="UP000076874">
    <property type="component" value="Unassembled WGS sequence"/>
</dbReference>
<comment type="caution">
    <text evidence="1">The sequence shown here is derived from an EMBL/GenBank/DDBJ whole genome shotgun (WGS) entry which is preliminary data.</text>
</comment>
<gene>
    <name evidence="1" type="ORF">SPI_01921</name>
</gene>
<protein>
    <submittedName>
        <fullName evidence="1">Uncharacterized protein</fullName>
    </submittedName>
</protein>
<dbReference type="EMBL" id="AZHD01000002">
    <property type="protein sequence ID" value="OAA67345.1"/>
    <property type="molecule type" value="Genomic_DNA"/>
</dbReference>
<dbReference type="AlphaFoldDB" id="A0A167ZCE6"/>
<dbReference type="STRING" id="1081102.A0A167ZCE6"/>
<evidence type="ECO:0000313" key="2">
    <source>
        <dbReference type="Proteomes" id="UP000076874"/>
    </source>
</evidence>
<organism evidence="1 2">
    <name type="scientific">Niveomyces insectorum RCEF 264</name>
    <dbReference type="NCBI Taxonomy" id="1081102"/>
    <lineage>
        <taxon>Eukaryota</taxon>
        <taxon>Fungi</taxon>
        <taxon>Dikarya</taxon>
        <taxon>Ascomycota</taxon>
        <taxon>Pezizomycotina</taxon>
        <taxon>Sordariomycetes</taxon>
        <taxon>Hypocreomycetidae</taxon>
        <taxon>Hypocreales</taxon>
        <taxon>Cordycipitaceae</taxon>
        <taxon>Niveomyces</taxon>
    </lineage>
</organism>
<sequence>MVTVLEMLAKANPKIDTEAVKPGLNTFSDELDRPDGWLQSPYRGKPVPVPDALPLDLKVCNEPTLQLVLDRFTIPAVNNCLHSQSSGCHYGPGARCDDSIFKPDWSCNQSHAHDINVLPADTKLSKKWAPAMATSRSISEVTEWSKVLGQIISYMKSWQARYGFIITDKHFVVLRITRHYTGAGLAAGRAPRAAAAAAAAAVSDHTMNSSGFDPSYANTTASFVDDNPSNWDVYDPEYAVIPWSRHGRGKLTIKLALWCLAMMAANGDRYVDYEYPGLHTWRIEENASYVHNTSGERKRSIGRRDVLDSRGSPYGMPGTGHAVEQYYQEEEAVIQSEGNDQAVAEATGDGGDDDGVAAFSHLAYGVLLRQEVRRTGTAPEWTDVESN</sequence>
<dbReference type="OrthoDB" id="4905832at2759"/>
<accession>A0A167ZCE6</accession>